<dbReference type="GO" id="GO:1903189">
    <property type="term" value="P:glyoxal metabolic process"/>
    <property type="evidence" value="ECO:0007669"/>
    <property type="project" value="TreeGrafter"/>
</dbReference>
<feature type="domain" description="DJ-1/PfpI" evidence="1">
    <location>
        <begin position="2"/>
        <end position="165"/>
    </location>
</feature>
<evidence type="ECO:0000313" key="3">
    <source>
        <dbReference type="Proteomes" id="UP000242432"/>
    </source>
</evidence>
<reference evidence="3" key="1">
    <citation type="submission" date="2017-02" db="EMBL/GenBank/DDBJ databases">
        <authorList>
            <person name="Varghese N."/>
            <person name="Submissions S."/>
        </authorList>
    </citation>
    <scope>NUCLEOTIDE SEQUENCE [LARGE SCALE GENOMIC DNA]</scope>
    <source>
        <strain evidence="3">DSM 3072</strain>
    </source>
</reference>
<organism evidence="2 3">
    <name type="scientific">Succinivibrio dextrinosolvens DSM 3072</name>
    <dbReference type="NCBI Taxonomy" id="1123324"/>
    <lineage>
        <taxon>Bacteria</taxon>
        <taxon>Pseudomonadati</taxon>
        <taxon>Pseudomonadota</taxon>
        <taxon>Gammaproteobacteria</taxon>
        <taxon>Aeromonadales</taxon>
        <taxon>Succinivibrionaceae</taxon>
        <taxon>Succinivibrio</taxon>
    </lineage>
</organism>
<dbReference type="Pfam" id="PF01965">
    <property type="entry name" value="DJ-1_PfpI"/>
    <property type="match status" value="1"/>
</dbReference>
<accession>A0A1T4VGW7</accession>
<dbReference type="PANTHER" id="PTHR48094:SF12">
    <property type="entry name" value="PARKINSON DISEASE PROTEIN 7 HOMOLOG"/>
    <property type="match status" value="1"/>
</dbReference>
<dbReference type="EMBL" id="FUXX01000024">
    <property type="protein sequence ID" value="SKA64153.1"/>
    <property type="molecule type" value="Genomic_DNA"/>
</dbReference>
<dbReference type="InterPro" id="IPR050325">
    <property type="entry name" value="Prot/Nucl_acid_deglycase"/>
</dbReference>
<evidence type="ECO:0000259" key="1">
    <source>
        <dbReference type="Pfam" id="PF01965"/>
    </source>
</evidence>
<dbReference type="SUPFAM" id="SSF52317">
    <property type="entry name" value="Class I glutamine amidotransferase-like"/>
    <property type="match status" value="1"/>
</dbReference>
<dbReference type="Proteomes" id="UP000242432">
    <property type="component" value="Unassembled WGS sequence"/>
</dbReference>
<dbReference type="GO" id="GO:0005737">
    <property type="term" value="C:cytoplasm"/>
    <property type="evidence" value="ECO:0007669"/>
    <property type="project" value="TreeGrafter"/>
</dbReference>
<dbReference type="CDD" id="cd03135">
    <property type="entry name" value="GATase1_DJ-1"/>
    <property type="match status" value="1"/>
</dbReference>
<keyword evidence="3" id="KW-1185">Reference proteome</keyword>
<gene>
    <name evidence="2" type="ORF">SAMN02745213_01505</name>
</gene>
<dbReference type="RefSeq" id="WP_159443054.1">
    <property type="nucleotide sequence ID" value="NZ_FUXX01000024.1"/>
</dbReference>
<dbReference type="AlphaFoldDB" id="A0A1T4VGW7"/>
<dbReference type="STRING" id="83771.SAMN02910357_01168"/>
<name>A0A1T4VGW7_9GAMM</name>
<proteinExistence type="predicted"/>
<sequence>MKTALILYTNGTEDIEVTAALDVLHRGGVKITTAAVSDESSRMVALAHGTVAVCDTNIDELEGEFDLIVVPGGPGTKYMGQNDKVIELLKAQKNKGKLIGAICAAPGVVLYSHGLIDDKTTASCYPGCECGKNFSKQGVSISEDGKIITARSAHYAIAFGLEMLKALSGEEVSLKVARDLLVIE</sequence>
<dbReference type="PANTHER" id="PTHR48094">
    <property type="entry name" value="PROTEIN/NUCLEIC ACID DEGLYCASE DJ-1-RELATED"/>
    <property type="match status" value="1"/>
</dbReference>
<dbReference type="Gene3D" id="3.40.50.880">
    <property type="match status" value="1"/>
</dbReference>
<dbReference type="InterPro" id="IPR002818">
    <property type="entry name" value="DJ-1/PfpI"/>
</dbReference>
<evidence type="ECO:0000313" key="2">
    <source>
        <dbReference type="EMBL" id="SKA64153.1"/>
    </source>
</evidence>
<dbReference type="InterPro" id="IPR029062">
    <property type="entry name" value="Class_I_gatase-like"/>
</dbReference>
<protein>
    <submittedName>
        <fullName evidence="2">4-methyl-5(B-hydroxyethyl)-thiazole monophosphate biosynthesis</fullName>
    </submittedName>
</protein>